<evidence type="ECO:0000313" key="1">
    <source>
        <dbReference type="EMBL" id="PTQ66609.1"/>
    </source>
</evidence>
<proteinExistence type="predicted"/>
<organism evidence="1 2">
    <name type="scientific">Celeribacter persicus</name>
    <dbReference type="NCBI Taxonomy" id="1651082"/>
    <lineage>
        <taxon>Bacteria</taxon>
        <taxon>Pseudomonadati</taxon>
        <taxon>Pseudomonadota</taxon>
        <taxon>Alphaproteobacteria</taxon>
        <taxon>Rhodobacterales</taxon>
        <taxon>Roseobacteraceae</taxon>
        <taxon>Celeribacter</taxon>
    </lineage>
</organism>
<evidence type="ECO:0008006" key="3">
    <source>
        <dbReference type="Google" id="ProtNLM"/>
    </source>
</evidence>
<dbReference type="AlphaFoldDB" id="A0A2T5H502"/>
<comment type="caution">
    <text evidence="1">The sequence shown here is derived from an EMBL/GenBank/DDBJ whole genome shotgun (WGS) entry which is preliminary data.</text>
</comment>
<sequence length="98" mass="10575">MTTKPTTAQTAPFQAAAAVAFPAQFVDLMTRSAQASPEAWREGCDLLASVAEDNARMLHELAKADTPLTAAALLAQYWQDMARKSFDHLVQTAVPQKA</sequence>
<keyword evidence="2" id="KW-1185">Reference proteome</keyword>
<dbReference type="RefSeq" id="WP_107817977.1">
    <property type="nucleotide sequence ID" value="NZ_QAOH01000024.1"/>
</dbReference>
<protein>
    <recommendedName>
        <fullName evidence="3">Phasin protein</fullName>
    </recommendedName>
</protein>
<accession>A0A2T5H502</accession>
<reference evidence="1 2" key="1">
    <citation type="submission" date="2018-04" db="EMBL/GenBank/DDBJ databases">
        <title>Genomic Encyclopedia of Archaeal and Bacterial Type Strains, Phase II (KMG-II): from individual species to whole genera.</title>
        <authorList>
            <person name="Goeker M."/>
        </authorList>
    </citation>
    <scope>NUCLEOTIDE SEQUENCE [LARGE SCALE GENOMIC DNA]</scope>
    <source>
        <strain evidence="1 2">DSM 100434</strain>
    </source>
</reference>
<name>A0A2T5H502_9RHOB</name>
<dbReference type="EMBL" id="QAOH01000024">
    <property type="protein sequence ID" value="PTQ66609.1"/>
    <property type="molecule type" value="Genomic_DNA"/>
</dbReference>
<dbReference type="Proteomes" id="UP000244077">
    <property type="component" value="Unassembled WGS sequence"/>
</dbReference>
<evidence type="ECO:0000313" key="2">
    <source>
        <dbReference type="Proteomes" id="UP000244077"/>
    </source>
</evidence>
<gene>
    <name evidence="1" type="ORF">C8N42_12422</name>
</gene>